<protein>
    <submittedName>
        <fullName evidence="2">Uncharacterized protein</fullName>
    </submittedName>
</protein>
<feature type="coiled-coil region" evidence="1">
    <location>
        <begin position="175"/>
        <end position="275"/>
    </location>
</feature>
<proteinExistence type="predicted"/>
<sequence length="341" mass="39584">MSSLWDEIKDLFKTDKQLEEERQQKINSALEKESDVSKRLAELEKQYNDSLPKDEEIDFDKIFPTQSGLKEIEYAPESDEDIAKRAQSAIESEKNKSQTKIKDKYQEAVDALNEDKVSARESLADSYSNLSKLYDELKEKANNDSIRRGLGRSSVATNRIDELDKQHFSSATDAEKAYAREVANIESEISKLQRDKDNALEQLDLKSAADLDESIAKLKSERDAKVEEYEKYNNDVRKKNESFQEDRQKKIDAYVKAAEEEKKAKEKEQQEYESKYGYSGEKLENYSERYRIAYDFYSALSPDIAVDALKASPSMKYYLGNMYDRLLSSLQSKKKEQKFYF</sequence>
<dbReference type="EMBL" id="BK032546">
    <property type="protein sequence ID" value="DAF46901.1"/>
    <property type="molecule type" value="Genomic_DNA"/>
</dbReference>
<evidence type="ECO:0000313" key="2">
    <source>
        <dbReference type="EMBL" id="DAF46901.1"/>
    </source>
</evidence>
<keyword evidence="1" id="KW-0175">Coiled coil</keyword>
<name>A0A8S5S790_9CAUD</name>
<reference evidence="2" key="1">
    <citation type="journal article" date="2021" name="Proc. Natl. Acad. Sci. U.S.A.">
        <title>A Catalog of Tens of Thousands of Viruses from Human Metagenomes Reveals Hidden Associations with Chronic Diseases.</title>
        <authorList>
            <person name="Tisza M.J."/>
            <person name="Buck C.B."/>
        </authorList>
    </citation>
    <scope>NUCLEOTIDE SEQUENCE</scope>
    <source>
        <strain evidence="2">CtxJ29</strain>
    </source>
</reference>
<feature type="coiled-coil region" evidence="1">
    <location>
        <begin position="95"/>
        <end position="140"/>
    </location>
</feature>
<accession>A0A8S5S790</accession>
<dbReference type="Pfam" id="PF25588">
    <property type="entry name" value="DUF7934"/>
    <property type="match status" value="1"/>
</dbReference>
<dbReference type="InterPro" id="IPR057694">
    <property type="entry name" value="DUF7934"/>
</dbReference>
<organism evidence="2">
    <name type="scientific">Podoviridae sp. ctxJ29</name>
    <dbReference type="NCBI Taxonomy" id="2827754"/>
    <lineage>
        <taxon>Viruses</taxon>
        <taxon>Duplodnaviria</taxon>
        <taxon>Heunggongvirae</taxon>
        <taxon>Uroviricota</taxon>
        <taxon>Caudoviricetes</taxon>
    </lineage>
</organism>
<evidence type="ECO:0000256" key="1">
    <source>
        <dbReference type="SAM" id="Coils"/>
    </source>
</evidence>